<feature type="compositionally biased region" description="Basic and acidic residues" evidence="1">
    <location>
        <begin position="261"/>
        <end position="279"/>
    </location>
</feature>
<name>A0A0J9T099_PLAV1</name>
<evidence type="ECO:0000313" key="3">
    <source>
        <dbReference type="Proteomes" id="UP000053327"/>
    </source>
</evidence>
<proteinExistence type="predicted"/>
<evidence type="ECO:0000256" key="1">
    <source>
        <dbReference type="SAM" id="MobiDB-lite"/>
    </source>
</evidence>
<reference evidence="2 3" key="1">
    <citation type="submission" date="2011-08" db="EMBL/GenBank/DDBJ databases">
        <title>The Genome Sequence of Plasmodium vivax Brazil I.</title>
        <authorList>
            <consortium name="The Broad Institute Genome Sequencing Platform"/>
            <consortium name="The Broad Institute Genome Sequencing Center for Infectious Disease"/>
            <person name="Neafsey D."/>
            <person name="Carlton J."/>
            <person name="Barnwell J."/>
            <person name="Collins W."/>
            <person name="Escalante A."/>
            <person name="Mullikin J."/>
            <person name="Saul A."/>
            <person name="Guigo R."/>
            <person name="Camara F."/>
            <person name="Young S.K."/>
            <person name="Zeng Q."/>
            <person name="Gargeya S."/>
            <person name="Fitzgerald M."/>
            <person name="Haas B."/>
            <person name="Abouelleil A."/>
            <person name="Alvarado L."/>
            <person name="Arachchi H.M."/>
            <person name="Berlin A."/>
            <person name="Brown A."/>
            <person name="Chapman S.B."/>
            <person name="Chen Z."/>
            <person name="Dunbar C."/>
            <person name="Freedman E."/>
            <person name="Gearin G."/>
            <person name="Gellesch M."/>
            <person name="Goldberg J."/>
            <person name="Griggs A."/>
            <person name="Gujja S."/>
            <person name="Heiman D."/>
            <person name="Howarth C."/>
            <person name="Larson L."/>
            <person name="Lui A."/>
            <person name="MacDonald P.J.P."/>
            <person name="Montmayeur A."/>
            <person name="Murphy C."/>
            <person name="Neiman D."/>
            <person name="Pearson M."/>
            <person name="Priest M."/>
            <person name="Roberts A."/>
            <person name="Saif S."/>
            <person name="Shea T."/>
            <person name="Shenoy N."/>
            <person name="Sisk P."/>
            <person name="Stolte C."/>
            <person name="Sykes S."/>
            <person name="Wortman J."/>
            <person name="Nusbaum C."/>
            <person name="Birren B."/>
        </authorList>
    </citation>
    <scope>NUCLEOTIDE SEQUENCE [LARGE SCALE GENOMIC DNA]</scope>
    <source>
        <strain evidence="2 3">Brazil I</strain>
    </source>
</reference>
<sequence length="308" mass="35831">MIICIYNYVWTTYNDFDKPVDDIGGKYFSLCNIILQSIHVEGSENNDFCMKLMRNLGYFSDDKLIYAPTFERCNILNNWIHNYKNKKKITVDFINKCFSVYTEHMSDRGNNKICHIDAYDDIFNERIYRTLLHIFETKVNIIKDKLNGQDQEAKIPCRKFLCDCLKIYHYMNESFCHNRGYLREQHRDTCLKLSQFESTYNLLRSGIISTNDQIPALGGKDNECFERKPSAQLKTLLNLTDQQVPRYNLGEDSAEPDEGLDGPRGEKFSKPHGNEDSPMRKTITTTIGTFAGASSLLALLYRVNTKFY</sequence>
<dbReference type="Proteomes" id="UP000053327">
    <property type="component" value="Unassembled WGS sequence"/>
</dbReference>
<protein>
    <submittedName>
        <fullName evidence="2">Uncharacterized protein</fullName>
    </submittedName>
</protein>
<evidence type="ECO:0000313" key="2">
    <source>
        <dbReference type="EMBL" id="KMZ88544.1"/>
    </source>
</evidence>
<dbReference type="EMBL" id="KQ234761">
    <property type="protein sequence ID" value="KMZ88544.1"/>
    <property type="molecule type" value="Genomic_DNA"/>
</dbReference>
<accession>A0A0J9T099</accession>
<gene>
    <name evidence="2" type="ORF">PVBG_04753</name>
</gene>
<dbReference type="AlphaFoldDB" id="A0A0J9T099"/>
<organism evidence="2 3">
    <name type="scientific">Plasmodium vivax (strain Brazil I)</name>
    <dbReference type="NCBI Taxonomy" id="1033975"/>
    <lineage>
        <taxon>Eukaryota</taxon>
        <taxon>Sar</taxon>
        <taxon>Alveolata</taxon>
        <taxon>Apicomplexa</taxon>
        <taxon>Aconoidasida</taxon>
        <taxon>Haemosporida</taxon>
        <taxon>Plasmodiidae</taxon>
        <taxon>Plasmodium</taxon>
        <taxon>Plasmodium (Plasmodium)</taxon>
    </lineage>
</organism>
<feature type="region of interest" description="Disordered" evidence="1">
    <location>
        <begin position="247"/>
        <end position="280"/>
    </location>
</feature>